<feature type="domain" description="Gfo/Idh/MocA-like oxidoreductase N-terminal" evidence="1">
    <location>
        <begin position="15"/>
        <end position="119"/>
    </location>
</feature>
<dbReference type="AlphaFoldDB" id="A0A926NF78"/>
<dbReference type="InterPro" id="IPR036291">
    <property type="entry name" value="NAD(P)-bd_dom_sf"/>
</dbReference>
<dbReference type="InterPro" id="IPR000683">
    <property type="entry name" value="Gfo/Idh/MocA-like_OxRdtase_N"/>
</dbReference>
<sequence length="326" mass="36506">MLGVALLSRWHVHADEYAEEVKNNPYFEIKCVWDEENERGVRWGEELGVPFVDDLTSIFNDSTIQAVVVSTPTNLHTDIIVQAAKNKKHIFTEKILAFTGDECTNIYEEVEKNGVSLMVSLPRLSSPYYLYAQKAVDEGLLGELTMARCRVAHNGAVPSEAFPEGWLPAHFYNKEACGGGALIDLGAHPIYLCNRLLGKPITVQAHFHYTYQKEVEDSATIIVEYENGVLANLETSFTSEDSPFLLELYGTKGCLYIKDEAIELRKNQTKKMISSLPAPLLTPMNQWAEEIVSGKKPSITKEDIILLTTVNEAAYLSHHEKQQIGL</sequence>
<dbReference type="EMBL" id="JACXAI010000030">
    <property type="protein sequence ID" value="MBD1382379.1"/>
    <property type="molecule type" value="Genomic_DNA"/>
</dbReference>
<evidence type="ECO:0000313" key="3">
    <source>
        <dbReference type="EMBL" id="MBD1382379.1"/>
    </source>
</evidence>
<dbReference type="InterPro" id="IPR051450">
    <property type="entry name" value="Gfo/Idh/MocA_Oxidoreductases"/>
</dbReference>
<feature type="domain" description="GFO/IDH/MocA-like oxidoreductase" evidence="2">
    <location>
        <begin position="129"/>
        <end position="255"/>
    </location>
</feature>
<comment type="caution">
    <text evidence="3">The sequence shown here is derived from an EMBL/GenBank/DDBJ whole genome shotgun (WGS) entry which is preliminary data.</text>
</comment>
<gene>
    <name evidence="3" type="ORF">IC621_19360</name>
</gene>
<evidence type="ECO:0000313" key="4">
    <source>
        <dbReference type="Proteomes" id="UP000626844"/>
    </source>
</evidence>
<dbReference type="Proteomes" id="UP000626844">
    <property type="component" value="Unassembled WGS sequence"/>
</dbReference>
<evidence type="ECO:0000259" key="2">
    <source>
        <dbReference type="Pfam" id="PF22725"/>
    </source>
</evidence>
<evidence type="ECO:0000259" key="1">
    <source>
        <dbReference type="Pfam" id="PF01408"/>
    </source>
</evidence>
<dbReference type="PANTHER" id="PTHR43377:SF1">
    <property type="entry name" value="BILIVERDIN REDUCTASE A"/>
    <property type="match status" value="1"/>
</dbReference>
<protein>
    <submittedName>
        <fullName evidence="3">Gfo/Idh/MocA family oxidoreductase</fullName>
    </submittedName>
</protein>
<proteinExistence type="predicted"/>
<dbReference type="SUPFAM" id="SSF55347">
    <property type="entry name" value="Glyceraldehyde-3-phosphate dehydrogenase-like, C-terminal domain"/>
    <property type="match status" value="1"/>
</dbReference>
<reference evidence="3" key="1">
    <citation type="submission" date="2020-09" db="EMBL/GenBank/DDBJ databases">
        <title>A novel bacterium of genus Bacillus, isolated from South China Sea.</title>
        <authorList>
            <person name="Huang H."/>
            <person name="Mo K."/>
            <person name="Hu Y."/>
        </authorList>
    </citation>
    <scope>NUCLEOTIDE SEQUENCE</scope>
    <source>
        <strain evidence="3">IB182487</strain>
    </source>
</reference>
<dbReference type="RefSeq" id="WP_191160513.1">
    <property type="nucleotide sequence ID" value="NZ_JACXAI010000030.1"/>
</dbReference>
<dbReference type="Pfam" id="PF01408">
    <property type="entry name" value="GFO_IDH_MocA"/>
    <property type="match status" value="1"/>
</dbReference>
<dbReference type="GO" id="GO:0000166">
    <property type="term" value="F:nucleotide binding"/>
    <property type="evidence" value="ECO:0007669"/>
    <property type="project" value="InterPro"/>
</dbReference>
<dbReference type="Gene3D" id="3.40.50.720">
    <property type="entry name" value="NAD(P)-binding Rossmann-like Domain"/>
    <property type="match status" value="1"/>
</dbReference>
<dbReference type="Gene3D" id="3.30.360.10">
    <property type="entry name" value="Dihydrodipicolinate Reductase, domain 2"/>
    <property type="match status" value="1"/>
</dbReference>
<organism evidence="3 4">
    <name type="scientific">Metabacillus arenae</name>
    <dbReference type="NCBI Taxonomy" id="2771434"/>
    <lineage>
        <taxon>Bacteria</taxon>
        <taxon>Bacillati</taxon>
        <taxon>Bacillota</taxon>
        <taxon>Bacilli</taxon>
        <taxon>Bacillales</taxon>
        <taxon>Bacillaceae</taxon>
        <taxon>Metabacillus</taxon>
    </lineage>
</organism>
<dbReference type="InterPro" id="IPR055170">
    <property type="entry name" value="GFO_IDH_MocA-like_dom"/>
</dbReference>
<name>A0A926NF78_9BACI</name>
<dbReference type="SUPFAM" id="SSF51735">
    <property type="entry name" value="NAD(P)-binding Rossmann-fold domains"/>
    <property type="match status" value="1"/>
</dbReference>
<keyword evidence="4" id="KW-1185">Reference proteome</keyword>
<accession>A0A926NF78</accession>
<dbReference type="Pfam" id="PF22725">
    <property type="entry name" value="GFO_IDH_MocA_C3"/>
    <property type="match status" value="1"/>
</dbReference>
<dbReference type="PANTHER" id="PTHR43377">
    <property type="entry name" value="BILIVERDIN REDUCTASE A"/>
    <property type="match status" value="1"/>
</dbReference>